<keyword evidence="2" id="KW-1185">Reference proteome</keyword>
<dbReference type="InParanoid" id="A0A165ME78"/>
<organism evidence="1 2">
    <name type="scientific">Neolentinus lepideus HHB14362 ss-1</name>
    <dbReference type="NCBI Taxonomy" id="1314782"/>
    <lineage>
        <taxon>Eukaryota</taxon>
        <taxon>Fungi</taxon>
        <taxon>Dikarya</taxon>
        <taxon>Basidiomycota</taxon>
        <taxon>Agaricomycotina</taxon>
        <taxon>Agaricomycetes</taxon>
        <taxon>Gloeophyllales</taxon>
        <taxon>Gloeophyllaceae</taxon>
        <taxon>Neolentinus</taxon>
    </lineage>
</organism>
<protein>
    <submittedName>
        <fullName evidence="1">Uncharacterized protein</fullName>
    </submittedName>
</protein>
<accession>A0A165ME78</accession>
<proteinExistence type="predicted"/>
<dbReference type="AlphaFoldDB" id="A0A165ME78"/>
<name>A0A165ME78_9AGAM</name>
<reference evidence="1 2" key="1">
    <citation type="journal article" date="2016" name="Mol. Biol. Evol.">
        <title>Comparative Genomics of Early-Diverging Mushroom-Forming Fungi Provides Insights into the Origins of Lignocellulose Decay Capabilities.</title>
        <authorList>
            <person name="Nagy L.G."/>
            <person name="Riley R."/>
            <person name="Tritt A."/>
            <person name="Adam C."/>
            <person name="Daum C."/>
            <person name="Floudas D."/>
            <person name="Sun H."/>
            <person name="Yadav J.S."/>
            <person name="Pangilinan J."/>
            <person name="Larsson K.H."/>
            <person name="Matsuura K."/>
            <person name="Barry K."/>
            <person name="Labutti K."/>
            <person name="Kuo R."/>
            <person name="Ohm R.A."/>
            <person name="Bhattacharya S.S."/>
            <person name="Shirouzu T."/>
            <person name="Yoshinaga Y."/>
            <person name="Martin F.M."/>
            <person name="Grigoriev I.V."/>
            <person name="Hibbett D.S."/>
        </authorList>
    </citation>
    <scope>NUCLEOTIDE SEQUENCE [LARGE SCALE GENOMIC DNA]</scope>
    <source>
        <strain evidence="1 2">HHB14362 ss-1</strain>
    </source>
</reference>
<gene>
    <name evidence="1" type="ORF">NEOLEDRAFT_1143659</name>
</gene>
<sequence>MTSDEGRQRGDFNVEEYRYSVACHNINVRGGTKSSFVDGCWFQYAHISAVLSS</sequence>
<evidence type="ECO:0000313" key="1">
    <source>
        <dbReference type="EMBL" id="KZT18224.1"/>
    </source>
</evidence>
<dbReference type="EMBL" id="KV425696">
    <property type="protein sequence ID" value="KZT18224.1"/>
    <property type="molecule type" value="Genomic_DNA"/>
</dbReference>
<dbReference type="Proteomes" id="UP000076761">
    <property type="component" value="Unassembled WGS sequence"/>
</dbReference>
<evidence type="ECO:0000313" key="2">
    <source>
        <dbReference type="Proteomes" id="UP000076761"/>
    </source>
</evidence>